<dbReference type="Proteomes" id="UP000635885">
    <property type="component" value="Unassembled WGS sequence"/>
</dbReference>
<dbReference type="PANTHER" id="PTHR43272:SF33">
    <property type="entry name" value="AMP-BINDING DOMAIN-CONTAINING PROTEIN-RELATED"/>
    <property type="match status" value="1"/>
</dbReference>
<evidence type="ECO:0000313" key="4">
    <source>
        <dbReference type="EMBL" id="GGC26865.1"/>
    </source>
</evidence>
<gene>
    <name evidence="4" type="primary">fadD</name>
    <name evidence="4" type="ORF">GCM10010993_02390</name>
</gene>
<evidence type="ECO:0000313" key="5">
    <source>
        <dbReference type="Proteomes" id="UP000635885"/>
    </source>
</evidence>
<evidence type="ECO:0000256" key="1">
    <source>
        <dbReference type="ARBA" id="ARBA00022741"/>
    </source>
</evidence>
<dbReference type="InterPro" id="IPR020845">
    <property type="entry name" value="AMP-binding_CS"/>
</dbReference>
<accession>A0ABQ1LR97</accession>
<dbReference type="InterPro" id="IPR042099">
    <property type="entry name" value="ANL_N_sf"/>
</dbReference>
<dbReference type="PANTHER" id="PTHR43272">
    <property type="entry name" value="LONG-CHAIN-FATTY-ACID--COA LIGASE"/>
    <property type="match status" value="1"/>
</dbReference>
<dbReference type="Pfam" id="PF00501">
    <property type="entry name" value="AMP-binding"/>
    <property type="match status" value="1"/>
</dbReference>
<organism evidence="4 5">
    <name type="scientific">Belliella aquatica</name>
    <dbReference type="NCBI Taxonomy" id="1323734"/>
    <lineage>
        <taxon>Bacteria</taxon>
        <taxon>Pseudomonadati</taxon>
        <taxon>Bacteroidota</taxon>
        <taxon>Cytophagia</taxon>
        <taxon>Cytophagales</taxon>
        <taxon>Cyclobacteriaceae</taxon>
        <taxon>Belliella</taxon>
    </lineage>
</organism>
<evidence type="ECO:0000259" key="3">
    <source>
        <dbReference type="Pfam" id="PF00501"/>
    </source>
</evidence>
<name>A0ABQ1LR97_9BACT</name>
<dbReference type="CDD" id="cd05907">
    <property type="entry name" value="VL_LC_FACS_like"/>
    <property type="match status" value="1"/>
</dbReference>
<keyword evidence="5" id="KW-1185">Reference proteome</keyword>
<protein>
    <submittedName>
        <fullName evidence="4">AMP-dependent synthetase</fullName>
    </submittedName>
</protein>
<evidence type="ECO:0000256" key="2">
    <source>
        <dbReference type="ARBA" id="ARBA00022840"/>
    </source>
</evidence>
<dbReference type="EMBL" id="BMFD01000001">
    <property type="protein sequence ID" value="GGC26865.1"/>
    <property type="molecule type" value="Genomic_DNA"/>
</dbReference>
<feature type="domain" description="AMP-dependent synthetase/ligase" evidence="3">
    <location>
        <begin position="24"/>
        <end position="423"/>
    </location>
</feature>
<dbReference type="InterPro" id="IPR000873">
    <property type="entry name" value="AMP-dep_synth/lig_dom"/>
</dbReference>
<dbReference type="SUPFAM" id="SSF56801">
    <property type="entry name" value="Acetyl-CoA synthetase-like"/>
    <property type="match status" value="1"/>
</dbReference>
<keyword evidence="1" id="KW-0547">Nucleotide-binding</keyword>
<dbReference type="PROSITE" id="PS00455">
    <property type="entry name" value="AMP_BINDING"/>
    <property type="match status" value="1"/>
</dbReference>
<proteinExistence type="predicted"/>
<comment type="caution">
    <text evidence="4">The sequence shown here is derived from an EMBL/GenBank/DDBJ whole genome shotgun (WGS) entry which is preliminary data.</text>
</comment>
<keyword evidence="2" id="KW-0067">ATP-binding</keyword>
<dbReference type="Gene3D" id="3.40.50.12780">
    <property type="entry name" value="N-terminal domain of ligase-like"/>
    <property type="match status" value="1"/>
</dbReference>
<reference evidence="5" key="1">
    <citation type="journal article" date="2019" name="Int. J. Syst. Evol. Microbiol.">
        <title>The Global Catalogue of Microorganisms (GCM) 10K type strain sequencing project: providing services to taxonomists for standard genome sequencing and annotation.</title>
        <authorList>
            <consortium name="The Broad Institute Genomics Platform"/>
            <consortium name="The Broad Institute Genome Sequencing Center for Infectious Disease"/>
            <person name="Wu L."/>
            <person name="Ma J."/>
        </authorList>
    </citation>
    <scope>NUCLEOTIDE SEQUENCE [LARGE SCALE GENOMIC DNA]</scope>
    <source>
        <strain evidence="5">CGMCC 1.12479</strain>
    </source>
</reference>
<sequence length="594" mass="67930">MTLSNPKKKIMQINRIFDIINFQIATYDKKIALAQKINGEWKSYSSKEFKSIVDNLSLAFISVGINENEKVAIISDNRPEWNFIDLALQQIGAISVPMYPTISADDYKYIFEHAEVKMVFVGNDEIYQKAKVATENTDIKILSFDQLESCPNWKDFMKSGESGNLAELESKKEKIKSDDLFTIIYTSGTTGRPKGVMLSHRNIIHNLLAVEDRLVIPRGTSKALSFLPLCHIYERTGSFCFMYMGVSIYYAESMETIGENLKEIQPQVFNTVPRLLEKVYDKIVSKGYELTGIKKSLFFWALDLGLKFEPNKSQGFWYDFQLNLANKIIFSKWREALGGNILQINSGASALQPRLARVFWSAGIPVCEGYGLTETSPVVAVSVCNLRDIRIGFVGKIVNDVQVKIAEDGEILVKGPNVMQGYYKQPDMTNEVIKEGWFHTGDIGELHEGDYLKITDRKKEMFKTSGGKYIAPQPMENKFKESSLIEQLIVVGENKNYPAALIVPSFDGLREYCKHKDIPYTSDEEMIQKPDMIEKYQREIDQLNKYFGKWEQIKRFKLLPKPWGIESGEMTPTMKLKRKVIHSKFEKEIEGLYS</sequence>
<dbReference type="Pfam" id="PF23562">
    <property type="entry name" value="AMP-binding_C_3"/>
    <property type="match status" value="1"/>
</dbReference>